<evidence type="ECO:0000256" key="4">
    <source>
        <dbReference type="ARBA" id="ARBA00022840"/>
    </source>
</evidence>
<evidence type="ECO:0000256" key="2">
    <source>
        <dbReference type="ARBA" id="ARBA00022598"/>
    </source>
</evidence>
<dbReference type="GO" id="GO:0005886">
    <property type="term" value="C:plasma membrane"/>
    <property type="evidence" value="ECO:0007669"/>
    <property type="project" value="TreeGrafter"/>
</dbReference>
<keyword evidence="4" id="KW-0067">ATP-binding</keyword>
<dbReference type="InterPro" id="IPR000873">
    <property type="entry name" value="AMP-dep_synth/lig_dom"/>
</dbReference>
<protein>
    <recommendedName>
        <fullName evidence="6">AMP-dependent synthetase/ligase domain-containing protein</fullName>
    </recommendedName>
</protein>
<dbReference type="Proteomes" id="UP001218188">
    <property type="component" value="Unassembled WGS sequence"/>
</dbReference>
<dbReference type="Gene3D" id="3.40.50.12780">
    <property type="entry name" value="N-terminal domain of ligase-like"/>
    <property type="match status" value="1"/>
</dbReference>
<name>A0AAD6T6U5_9AGAR</name>
<dbReference type="GO" id="GO:0035336">
    <property type="term" value="P:long-chain fatty-acyl-CoA metabolic process"/>
    <property type="evidence" value="ECO:0007669"/>
    <property type="project" value="TreeGrafter"/>
</dbReference>
<comment type="similarity">
    <text evidence="1">Belongs to the ATP-dependent AMP-binding enzyme family.</text>
</comment>
<evidence type="ECO:0000313" key="7">
    <source>
        <dbReference type="EMBL" id="KAJ7040514.1"/>
    </source>
</evidence>
<evidence type="ECO:0000256" key="1">
    <source>
        <dbReference type="ARBA" id="ARBA00006432"/>
    </source>
</evidence>
<dbReference type="InterPro" id="IPR042099">
    <property type="entry name" value="ANL_N_sf"/>
</dbReference>
<keyword evidence="2" id="KW-0436">Ligase</keyword>
<feature type="compositionally biased region" description="Pro residues" evidence="5">
    <location>
        <begin position="48"/>
        <end position="68"/>
    </location>
</feature>
<dbReference type="GO" id="GO:0005524">
    <property type="term" value="F:ATP binding"/>
    <property type="evidence" value="ECO:0007669"/>
    <property type="project" value="UniProtKB-KW"/>
</dbReference>
<dbReference type="GO" id="GO:0005811">
    <property type="term" value="C:lipid droplet"/>
    <property type="evidence" value="ECO:0007669"/>
    <property type="project" value="TreeGrafter"/>
</dbReference>
<dbReference type="InterPro" id="IPR036047">
    <property type="entry name" value="F-box-like_dom_sf"/>
</dbReference>
<organism evidence="7 8">
    <name type="scientific">Mycena alexandri</name>
    <dbReference type="NCBI Taxonomy" id="1745969"/>
    <lineage>
        <taxon>Eukaryota</taxon>
        <taxon>Fungi</taxon>
        <taxon>Dikarya</taxon>
        <taxon>Basidiomycota</taxon>
        <taxon>Agaricomycotina</taxon>
        <taxon>Agaricomycetes</taxon>
        <taxon>Agaricomycetidae</taxon>
        <taxon>Agaricales</taxon>
        <taxon>Marasmiineae</taxon>
        <taxon>Mycenaceae</taxon>
        <taxon>Mycena</taxon>
    </lineage>
</organism>
<evidence type="ECO:0000313" key="8">
    <source>
        <dbReference type="Proteomes" id="UP001218188"/>
    </source>
</evidence>
<sequence length="1075" mass="116763">MLITILQRQLAAAHACGSISTTIATPYDTLGPAGPTSPTAPRASPTPSSSPPCSPSSPAPPPSRPTPTPKLLVQLGEAGSDITVLSLDDLRKRGQATKDANDPSLRAARRPAPSPMSCIVGIVIPHANPVTSVDARYTLLGHHRTAYLAYLPRAHLLECIVELCTLVGGMPTGFGAMEFRLSIIVGVPVVWETVRKGIGGKVQAGGATRSSVFKGVVEAKVRGTPGLARLADSVILSGVRAATGGRGAAEDRDERGLLSVALVMLLQGYGITKSCAMCAIMPPDVFRFDFVGLPAPSIEIKLCDVPEAGYFSCGRQGAPEERGAVQFSSFFALLSSSCSCCLPFHLPSFLLCFVLLVFDLGGRPLRPWLGGGPRFWWMIGLAGRCKQGKNGVLGERGPFLHRCAPLVHAECGRDMPCVGAARHLLGRSAPGGRVPWAGSQNEPFSFWLRSAVRSVRCPRRYSRALDARVDPKVAALVLRECNVAGKKATETLTAVVLTPDEWTPESGLVTAAQKIQRSAVAKKFDREIKHQGAAIHSSWTTTAITMKSLALPLTRWWSRSDSSPNSAKAALPMELWYTIIHEITDKDLLRVSSVCSTLNALAISEYLARHDISTVAKEISGPAYIIHPLQLSCIPLPVEHLVCHFRPYDVRRDLLSLQRFVPRAQRLRDLELSFAGSLLHAHRNDRIPIEYSARELMSIFCRVLSGMASKAAGPVVVVGQFAMFMSRAEEIAGWRLDALQFSPLSERNTLMAKIRGISGGPSTTITLRTTVQMSGTQPEPLTREQVLENLRTVNVWVHDAPGVDYTMLVSNISSITLLDLNDSPIPDEQLAAVLRDLTLPYLETLSISRSGIDPTALGGFLARQPRLQHFTSFTRKPSSPLISSPLAHPTLINMKAVGTENICLAMDALHLSPLLETFMFSYTHDTLSSLSNLTPAFRLLSQRSFNAHLELTIHESSPNSNPSSSSSMDEPLFDDEAASTARTLHCVYSVVISCSSADMGLRILPWLVLFLRLLKVKFYLNVTSRDPRPDDPLGEVELKRLMGEVKKKLAHVPSVRKKVWELLKVVGSNRAADVK</sequence>
<evidence type="ECO:0000256" key="5">
    <source>
        <dbReference type="SAM" id="MobiDB-lite"/>
    </source>
</evidence>
<dbReference type="EMBL" id="JARJCM010000021">
    <property type="protein sequence ID" value="KAJ7040514.1"/>
    <property type="molecule type" value="Genomic_DNA"/>
</dbReference>
<evidence type="ECO:0000259" key="6">
    <source>
        <dbReference type="Pfam" id="PF00501"/>
    </source>
</evidence>
<dbReference type="Pfam" id="PF00501">
    <property type="entry name" value="AMP-binding"/>
    <property type="match status" value="1"/>
</dbReference>
<dbReference type="PANTHER" id="PTHR43272:SF83">
    <property type="entry name" value="ACYL-COA SYNTHETASE LONG-CHAIN, ISOFORM J"/>
    <property type="match status" value="1"/>
</dbReference>
<evidence type="ECO:0000256" key="3">
    <source>
        <dbReference type="ARBA" id="ARBA00022741"/>
    </source>
</evidence>
<reference evidence="7" key="1">
    <citation type="submission" date="2023-03" db="EMBL/GenBank/DDBJ databases">
        <title>Massive genome expansion in bonnet fungi (Mycena s.s.) driven by repeated elements and novel gene families across ecological guilds.</title>
        <authorList>
            <consortium name="Lawrence Berkeley National Laboratory"/>
            <person name="Harder C.B."/>
            <person name="Miyauchi S."/>
            <person name="Viragh M."/>
            <person name="Kuo A."/>
            <person name="Thoen E."/>
            <person name="Andreopoulos B."/>
            <person name="Lu D."/>
            <person name="Skrede I."/>
            <person name="Drula E."/>
            <person name="Henrissat B."/>
            <person name="Morin E."/>
            <person name="Kohler A."/>
            <person name="Barry K."/>
            <person name="LaButti K."/>
            <person name="Morin E."/>
            <person name="Salamov A."/>
            <person name="Lipzen A."/>
            <person name="Mereny Z."/>
            <person name="Hegedus B."/>
            <person name="Baldrian P."/>
            <person name="Stursova M."/>
            <person name="Weitz H."/>
            <person name="Taylor A."/>
            <person name="Grigoriev I.V."/>
            <person name="Nagy L.G."/>
            <person name="Martin F."/>
            <person name="Kauserud H."/>
        </authorList>
    </citation>
    <scope>NUCLEOTIDE SEQUENCE</scope>
    <source>
        <strain evidence="7">CBHHK200</strain>
    </source>
</reference>
<feature type="domain" description="AMP-dependent synthetase/ligase" evidence="6">
    <location>
        <begin position="121"/>
        <end position="317"/>
    </location>
</feature>
<dbReference type="GO" id="GO:0004467">
    <property type="term" value="F:long-chain fatty acid-CoA ligase activity"/>
    <property type="evidence" value="ECO:0007669"/>
    <property type="project" value="TreeGrafter"/>
</dbReference>
<comment type="caution">
    <text evidence="7">The sequence shown here is derived from an EMBL/GenBank/DDBJ whole genome shotgun (WGS) entry which is preliminary data.</text>
</comment>
<gene>
    <name evidence="7" type="ORF">C8F04DRAFT_1310939</name>
</gene>
<dbReference type="GO" id="GO:0005783">
    <property type="term" value="C:endoplasmic reticulum"/>
    <property type="evidence" value="ECO:0007669"/>
    <property type="project" value="TreeGrafter"/>
</dbReference>
<feature type="region of interest" description="Disordered" evidence="5">
    <location>
        <begin position="30"/>
        <end position="71"/>
    </location>
</feature>
<feature type="compositionally biased region" description="Low complexity" evidence="5">
    <location>
        <begin position="31"/>
        <end position="47"/>
    </location>
</feature>
<proteinExistence type="inferred from homology"/>
<dbReference type="SUPFAM" id="SSF81383">
    <property type="entry name" value="F-box domain"/>
    <property type="match status" value="1"/>
</dbReference>
<keyword evidence="3" id="KW-0547">Nucleotide-binding</keyword>
<dbReference type="PANTHER" id="PTHR43272">
    <property type="entry name" value="LONG-CHAIN-FATTY-ACID--COA LIGASE"/>
    <property type="match status" value="1"/>
</dbReference>
<dbReference type="AlphaFoldDB" id="A0AAD6T6U5"/>
<accession>A0AAD6T6U5</accession>
<keyword evidence="8" id="KW-1185">Reference proteome</keyword>
<dbReference type="SUPFAM" id="SSF56801">
    <property type="entry name" value="Acetyl-CoA synthetase-like"/>
    <property type="match status" value="1"/>
</dbReference>